<protein>
    <recommendedName>
        <fullName evidence="1">Lysozyme inhibitor LprI-like N-terminal domain-containing protein</fullName>
    </recommendedName>
</protein>
<dbReference type="OrthoDB" id="7340239at2"/>
<dbReference type="EMBL" id="MTHB01000096">
    <property type="protein sequence ID" value="OXC77668.1"/>
    <property type="molecule type" value="Genomic_DNA"/>
</dbReference>
<evidence type="ECO:0000313" key="2">
    <source>
        <dbReference type="EMBL" id="OXC77668.1"/>
    </source>
</evidence>
<evidence type="ECO:0000259" key="1">
    <source>
        <dbReference type="Pfam" id="PF07007"/>
    </source>
</evidence>
<dbReference type="Pfam" id="PF07007">
    <property type="entry name" value="LprI"/>
    <property type="match status" value="1"/>
</dbReference>
<dbReference type="Proteomes" id="UP000214720">
    <property type="component" value="Unassembled WGS sequence"/>
</dbReference>
<accession>A0A226X479</accession>
<name>A0A226X479_CABSO</name>
<evidence type="ECO:0000313" key="3">
    <source>
        <dbReference type="Proteomes" id="UP000214720"/>
    </source>
</evidence>
<organism evidence="2 3">
    <name type="scientific">Caballeronia sordidicola</name>
    <name type="common">Burkholderia sordidicola</name>
    <dbReference type="NCBI Taxonomy" id="196367"/>
    <lineage>
        <taxon>Bacteria</taxon>
        <taxon>Pseudomonadati</taxon>
        <taxon>Pseudomonadota</taxon>
        <taxon>Betaproteobacteria</taxon>
        <taxon>Burkholderiales</taxon>
        <taxon>Burkholderiaceae</taxon>
        <taxon>Caballeronia</taxon>
    </lineage>
</organism>
<dbReference type="InterPro" id="IPR009739">
    <property type="entry name" value="LprI-like_N"/>
</dbReference>
<feature type="domain" description="Lysozyme inhibitor LprI-like N-terminal" evidence="1">
    <location>
        <begin position="2"/>
        <end position="88"/>
    </location>
</feature>
<dbReference type="AlphaFoldDB" id="A0A226X479"/>
<dbReference type="Gene3D" id="1.20.1270.180">
    <property type="match status" value="1"/>
</dbReference>
<reference evidence="3" key="1">
    <citation type="submission" date="2017-01" db="EMBL/GenBank/DDBJ databases">
        <title>Genome Analysis of Deinococcus marmoris KOPRI26562.</title>
        <authorList>
            <person name="Kim J.H."/>
            <person name="Oh H.-M."/>
        </authorList>
    </citation>
    <scope>NUCLEOTIDE SEQUENCE [LARGE SCALE GENOMIC DNA]</scope>
    <source>
        <strain evidence="3">PAMC 26633</strain>
    </source>
</reference>
<comment type="caution">
    <text evidence="2">The sequence shown here is derived from an EMBL/GenBank/DDBJ whole genome shotgun (WGS) entry which is preliminary data.</text>
</comment>
<sequence>MAATATADQRLNNVYDGLVNALKHPKGPDDARDDPEILKRLIAAERAWIAFRDAECSYQSTVALGGTGEGYANNACLYNQTKARVRALTAPDAPQNAR</sequence>
<gene>
    <name evidence="2" type="ORF">BSU04_15630</name>
</gene>
<proteinExistence type="predicted"/>